<evidence type="ECO:0000256" key="1">
    <source>
        <dbReference type="PROSITE-ProRule" id="PRU00339"/>
    </source>
</evidence>
<protein>
    <submittedName>
        <fullName evidence="4">Uncharacterized protein</fullName>
    </submittedName>
</protein>
<accession>I3IQG7</accession>
<dbReference type="AlphaFoldDB" id="I3IQG7"/>
<dbReference type="SUPFAM" id="SSF48452">
    <property type="entry name" value="TPR-like"/>
    <property type="match status" value="1"/>
</dbReference>
<feature type="compositionally biased region" description="Basic and acidic residues" evidence="3">
    <location>
        <begin position="179"/>
        <end position="195"/>
    </location>
</feature>
<name>I3IQG7_9BACT</name>
<dbReference type="OrthoDB" id="277123at2"/>
<evidence type="ECO:0000313" key="5">
    <source>
        <dbReference type="Proteomes" id="UP000002985"/>
    </source>
</evidence>
<keyword evidence="5" id="KW-1185">Reference proteome</keyword>
<dbReference type="InterPro" id="IPR011990">
    <property type="entry name" value="TPR-like_helical_dom_sf"/>
</dbReference>
<keyword evidence="1" id="KW-0802">TPR repeat</keyword>
<keyword evidence="2" id="KW-0175">Coiled coil</keyword>
<sequence length="293" mass="33343">MIMQKEKTIIKKSLKIFLMASFVITARYKTTLGVENRYKYEKQEARYQKSSFHQFQTTLEKTFDGLDQKVDNLDTMNQNLEGRINMLASEKDKLNKAYAQMRTKQSALEKEHTKLKKKTTSLEVAYSKLTHKTKVAKNTNASKPVVKKTSKASKKKMAQKNQANTKLKSTKQKTANKKISVDKKVSLNDTQKGEDTSPVPSYPSVTPRANISEERKAETVSELDIKKINEKGIEYGKKGMYDAAIKEFQKVATVEPGMANIHYNLGLAYKKKGMISESEKAFAEYERLKGQTN</sequence>
<gene>
    <name evidence="4" type="ORF">KSU1_D0653</name>
</gene>
<feature type="repeat" description="TPR" evidence="1">
    <location>
        <begin position="225"/>
        <end position="258"/>
    </location>
</feature>
<comment type="caution">
    <text evidence="4">The sequence shown here is derived from an EMBL/GenBank/DDBJ whole genome shotgun (WGS) entry which is preliminary data.</text>
</comment>
<evidence type="ECO:0000256" key="2">
    <source>
        <dbReference type="SAM" id="Coils"/>
    </source>
</evidence>
<organism evidence="4 5">
    <name type="scientific">Candidatus Jettenia caeni</name>
    <dbReference type="NCBI Taxonomy" id="247490"/>
    <lineage>
        <taxon>Bacteria</taxon>
        <taxon>Pseudomonadati</taxon>
        <taxon>Planctomycetota</taxon>
        <taxon>Candidatus Brocadiia</taxon>
        <taxon>Candidatus Brocadiales</taxon>
        <taxon>Candidatus Brocadiaceae</taxon>
        <taxon>Candidatus Jettenia</taxon>
    </lineage>
</organism>
<dbReference type="EMBL" id="BAFH01000004">
    <property type="protein sequence ID" value="GAB63962.1"/>
    <property type="molecule type" value="Genomic_DNA"/>
</dbReference>
<reference evidence="4 5" key="1">
    <citation type="journal article" date="2012" name="FEBS Lett.">
        <title>Anammox organism KSU-1 expresses a NirK-type copper-containing nitrite reductase instead of a NirS-type with cytochrome cd1.</title>
        <authorList>
            <person name="Hira D."/>
            <person name="Toh H."/>
            <person name="Migita C.T."/>
            <person name="Okubo H."/>
            <person name="Nishiyama T."/>
            <person name="Hattori M."/>
            <person name="Furukawa K."/>
            <person name="Fujii T."/>
        </authorList>
    </citation>
    <scope>NUCLEOTIDE SEQUENCE [LARGE SCALE GENOMIC DNA]</scope>
</reference>
<dbReference type="SMART" id="SM00028">
    <property type="entry name" value="TPR"/>
    <property type="match status" value="2"/>
</dbReference>
<dbReference type="Gene3D" id="1.25.40.10">
    <property type="entry name" value="Tetratricopeptide repeat domain"/>
    <property type="match status" value="1"/>
</dbReference>
<feature type="compositionally biased region" description="Low complexity" evidence="3">
    <location>
        <begin position="196"/>
        <end position="207"/>
    </location>
</feature>
<dbReference type="InterPro" id="IPR019734">
    <property type="entry name" value="TPR_rpt"/>
</dbReference>
<dbReference type="Pfam" id="PF13414">
    <property type="entry name" value="TPR_11"/>
    <property type="match status" value="1"/>
</dbReference>
<proteinExistence type="predicted"/>
<evidence type="ECO:0000313" key="4">
    <source>
        <dbReference type="EMBL" id="GAB63962.1"/>
    </source>
</evidence>
<feature type="compositionally biased region" description="Basic residues" evidence="3">
    <location>
        <begin position="145"/>
        <end position="158"/>
    </location>
</feature>
<dbReference type="Proteomes" id="UP000002985">
    <property type="component" value="Unassembled WGS sequence"/>
</dbReference>
<dbReference type="Gene3D" id="1.20.5.340">
    <property type="match status" value="1"/>
</dbReference>
<feature type="region of interest" description="Disordered" evidence="3">
    <location>
        <begin position="137"/>
        <end position="215"/>
    </location>
</feature>
<dbReference type="PROSITE" id="PS50005">
    <property type="entry name" value="TPR"/>
    <property type="match status" value="1"/>
</dbReference>
<evidence type="ECO:0000256" key="3">
    <source>
        <dbReference type="SAM" id="MobiDB-lite"/>
    </source>
</evidence>
<feature type="coiled-coil region" evidence="2">
    <location>
        <begin position="70"/>
        <end position="118"/>
    </location>
</feature>